<dbReference type="EMBL" id="CP093350">
    <property type="protein sequence ID" value="WOH11325.1"/>
    <property type="molecule type" value="Genomic_DNA"/>
</dbReference>
<sequence>MLVDVAIKDAVLGRWNGGMVMMALLLVAWFCSWYSVLDLLLGWFEISTLAAGFEYSPYAYWALEWSLECCYMASISQSRGWLGLAMATYTRFSVGTVGYDVEHLPCSWDAHLDASFLGCLGERSPYLLPGQLWVACGLVGRRCWKVVLGCDSTLGELCLMLISVCLGERSTLPASCPGCQQ</sequence>
<evidence type="ECO:0000313" key="1">
    <source>
        <dbReference type="EMBL" id="WOH11325.1"/>
    </source>
</evidence>
<keyword evidence="2" id="KW-1185">Reference proteome</keyword>
<dbReference type="AlphaFoldDB" id="A0A175YAS0"/>
<organism evidence="1 2">
    <name type="scientific">Daucus carota subsp. sativus</name>
    <name type="common">Carrot</name>
    <dbReference type="NCBI Taxonomy" id="79200"/>
    <lineage>
        <taxon>Eukaryota</taxon>
        <taxon>Viridiplantae</taxon>
        <taxon>Streptophyta</taxon>
        <taxon>Embryophyta</taxon>
        <taxon>Tracheophyta</taxon>
        <taxon>Spermatophyta</taxon>
        <taxon>Magnoliopsida</taxon>
        <taxon>eudicotyledons</taxon>
        <taxon>Gunneridae</taxon>
        <taxon>Pentapetalae</taxon>
        <taxon>asterids</taxon>
        <taxon>campanulids</taxon>
        <taxon>Apiales</taxon>
        <taxon>Apiaceae</taxon>
        <taxon>Apioideae</taxon>
        <taxon>Scandiceae</taxon>
        <taxon>Daucinae</taxon>
        <taxon>Daucus</taxon>
        <taxon>Daucus sect. Daucus</taxon>
    </lineage>
</organism>
<name>A0A175YAS0_DAUCS</name>
<reference evidence="1" key="2">
    <citation type="submission" date="2022-03" db="EMBL/GenBank/DDBJ databases">
        <title>Draft title - Genomic analysis of global carrot germplasm unveils the trajectory of domestication and the origin of high carotenoid orange carrot.</title>
        <authorList>
            <person name="Iorizzo M."/>
            <person name="Ellison S."/>
            <person name="Senalik D."/>
            <person name="Macko-Podgorni A."/>
            <person name="Grzebelus D."/>
            <person name="Bostan H."/>
            <person name="Rolling W."/>
            <person name="Curaba J."/>
            <person name="Simon P."/>
        </authorList>
    </citation>
    <scope>NUCLEOTIDE SEQUENCE</scope>
    <source>
        <tissue evidence="1">Leaf</tissue>
    </source>
</reference>
<accession>A0A175YAS0</accession>
<proteinExistence type="predicted"/>
<reference evidence="1" key="1">
    <citation type="journal article" date="2016" name="Nat. Genet.">
        <title>A high-quality carrot genome assembly provides new insights into carotenoid accumulation and asterid genome evolution.</title>
        <authorList>
            <person name="Iorizzo M."/>
            <person name="Ellison S."/>
            <person name="Senalik D."/>
            <person name="Zeng P."/>
            <person name="Satapoomin P."/>
            <person name="Huang J."/>
            <person name="Bowman M."/>
            <person name="Iovene M."/>
            <person name="Sanseverino W."/>
            <person name="Cavagnaro P."/>
            <person name="Yildiz M."/>
            <person name="Macko-Podgorni A."/>
            <person name="Moranska E."/>
            <person name="Grzebelus E."/>
            <person name="Grzebelus D."/>
            <person name="Ashrafi H."/>
            <person name="Zheng Z."/>
            <person name="Cheng S."/>
            <person name="Spooner D."/>
            <person name="Van Deynze A."/>
            <person name="Simon P."/>
        </authorList>
    </citation>
    <scope>NUCLEOTIDE SEQUENCE</scope>
    <source>
        <tissue evidence="1">Leaf</tissue>
    </source>
</reference>
<evidence type="ECO:0000313" key="2">
    <source>
        <dbReference type="Proteomes" id="UP000077755"/>
    </source>
</evidence>
<dbReference type="Proteomes" id="UP000077755">
    <property type="component" value="Chromosome 8"/>
</dbReference>
<protein>
    <submittedName>
        <fullName evidence="1">Uncharacterized protein</fullName>
    </submittedName>
</protein>
<dbReference type="Gramene" id="KZM80696">
    <property type="protein sequence ID" value="KZM80696"/>
    <property type="gene ID" value="DCAR_032363"/>
</dbReference>
<gene>
    <name evidence="1" type="ORF">DCAR_0830806</name>
</gene>